<dbReference type="AlphaFoldDB" id="A0AAE0AGX1"/>
<gene>
    <name evidence="1" type="ORF">Dsin_017944</name>
</gene>
<reference evidence="1" key="1">
    <citation type="journal article" date="2023" name="Plant J.">
        <title>Genome sequences and population genomics provide insights into the demographic history, inbreeding, and mutation load of two 'living fossil' tree species of Dipteronia.</title>
        <authorList>
            <person name="Feng Y."/>
            <person name="Comes H.P."/>
            <person name="Chen J."/>
            <person name="Zhu S."/>
            <person name="Lu R."/>
            <person name="Zhang X."/>
            <person name="Li P."/>
            <person name="Qiu J."/>
            <person name="Olsen K.M."/>
            <person name="Qiu Y."/>
        </authorList>
    </citation>
    <scope>NUCLEOTIDE SEQUENCE</scope>
    <source>
        <strain evidence="1">NBL</strain>
    </source>
</reference>
<name>A0AAE0AGX1_9ROSI</name>
<evidence type="ECO:0000313" key="1">
    <source>
        <dbReference type="EMBL" id="KAK3213238.1"/>
    </source>
</evidence>
<keyword evidence="2" id="KW-1185">Reference proteome</keyword>
<protein>
    <submittedName>
        <fullName evidence="1">Uncharacterized protein</fullName>
    </submittedName>
</protein>
<comment type="caution">
    <text evidence="1">The sequence shown here is derived from an EMBL/GenBank/DDBJ whole genome shotgun (WGS) entry which is preliminary data.</text>
</comment>
<dbReference type="Proteomes" id="UP001281410">
    <property type="component" value="Unassembled WGS sequence"/>
</dbReference>
<sequence>MSPGNLQVHNYTSPAVVLHGYHDIARNFDDHHHHDHLEALIFGQWMVMSSLDHDQLVVDVLVGPKLWCT</sequence>
<evidence type="ECO:0000313" key="2">
    <source>
        <dbReference type="Proteomes" id="UP001281410"/>
    </source>
</evidence>
<dbReference type="EMBL" id="JANJYJ010000005">
    <property type="protein sequence ID" value="KAK3213238.1"/>
    <property type="molecule type" value="Genomic_DNA"/>
</dbReference>
<organism evidence="1 2">
    <name type="scientific">Dipteronia sinensis</name>
    <dbReference type="NCBI Taxonomy" id="43782"/>
    <lineage>
        <taxon>Eukaryota</taxon>
        <taxon>Viridiplantae</taxon>
        <taxon>Streptophyta</taxon>
        <taxon>Embryophyta</taxon>
        <taxon>Tracheophyta</taxon>
        <taxon>Spermatophyta</taxon>
        <taxon>Magnoliopsida</taxon>
        <taxon>eudicotyledons</taxon>
        <taxon>Gunneridae</taxon>
        <taxon>Pentapetalae</taxon>
        <taxon>rosids</taxon>
        <taxon>malvids</taxon>
        <taxon>Sapindales</taxon>
        <taxon>Sapindaceae</taxon>
        <taxon>Hippocastanoideae</taxon>
        <taxon>Acereae</taxon>
        <taxon>Dipteronia</taxon>
    </lineage>
</organism>
<accession>A0AAE0AGX1</accession>
<proteinExistence type="predicted"/>